<protein>
    <submittedName>
        <fullName evidence="1">Uncharacterized protein</fullName>
    </submittedName>
</protein>
<proteinExistence type="predicted"/>
<evidence type="ECO:0000313" key="2">
    <source>
        <dbReference type="Proteomes" id="UP000295573"/>
    </source>
</evidence>
<gene>
    <name evidence="1" type="ORF">EV646_11628</name>
</gene>
<accession>A0A4R2I9X5</accession>
<organism evidence="1 2">
    <name type="scientific">Kribbella antiqua</name>
    <dbReference type="NCBI Taxonomy" id="2512217"/>
    <lineage>
        <taxon>Bacteria</taxon>
        <taxon>Bacillati</taxon>
        <taxon>Actinomycetota</taxon>
        <taxon>Actinomycetes</taxon>
        <taxon>Propionibacteriales</taxon>
        <taxon>Kribbellaceae</taxon>
        <taxon>Kribbella</taxon>
    </lineage>
</organism>
<dbReference type="AlphaFoldDB" id="A0A4R2I9X5"/>
<sequence length="120" mass="13591">MRVRCLRIINPVTGAHEERRPSIKVGEEYVVLEIVASPGRDVRLRLHLTSAVPSLWSSAMFETVDHSMPSNWGAKVSGEGFLSIGPQNWLEDGFWERYFDDDARAVNLFERELSTTLAES</sequence>
<name>A0A4R2I9X5_9ACTN</name>
<keyword evidence="2" id="KW-1185">Reference proteome</keyword>
<reference evidence="1 2" key="1">
    <citation type="journal article" date="2015" name="Stand. Genomic Sci.">
        <title>Genomic Encyclopedia of Bacterial and Archaeal Type Strains, Phase III: the genomes of soil and plant-associated and newly described type strains.</title>
        <authorList>
            <person name="Whitman W.B."/>
            <person name="Woyke T."/>
            <person name="Klenk H.P."/>
            <person name="Zhou Y."/>
            <person name="Lilburn T.G."/>
            <person name="Beck B.J."/>
            <person name="De Vos P."/>
            <person name="Vandamme P."/>
            <person name="Eisen J.A."/>
            <person name="Garrity G."/>
            <person name="Hugenholtz P."/>
            <person name="Kyrpides N.C."/>
        </authorList>
    </citation>
    <scope>NUCLEOTIDE SEQUENCE [LARGE SCALE GENOMIC DNA]</scope>
    <source>
        <strain evidence="1 2">VKM Ac-2541</strain>
    </source>
</reference>
<dbReference type="Proteomes" id="UP000295573">
    <property type="component" value="Unassembled WGS sequence"/>
</dbReference>
<comment type="caution">
    <text evidence="1">The sequence shown here is derived from an EMBL/GenBank/DDBJ whole genome shotgun (WGS) entry which is preliminary data.</text>
</comment>
<dbReference type="EMBL" id="SLWR01000016">
    <property type="protein sequence ID" value="TCO40937.1"/>
    <property type="molecule type" value="Genomic_DNA"/>
</dbReference>
<evidence type="ECO:0000313" key="1">
    <source>
        <dbReference type="EMBL" id="TCO40937.1"/>
    </source>
</evidence>